<reference evidence="2" key="1">
    <citation type="submission" date="2020-03" db="EMBL/GenBank/DDBJ databases">
        <title>Draft sequencing of Paenibacilllus sp. S3N08.</title>
        <authorList>
            <person name="Kim D.-U."/>
        </authorList>
    </citation>
    <scope>NUCLEOTIDE SEQUENCE</scope>
    <source>
        <strain evidence="2">S3N08</strain>
    </source>
</reference>
<proteinExistence type="predicted"/>
<dbReference type="RefSeq" id="WP_166149569.1">
    <property type="nucleotide sequence ID" value="NZ_JAAOIW010000004.1"/>
</dbReference>
<feature type="transmembrane region" description="Helical" evidence="1">
    <location>
        <begin position="7"/>
        <end position="24"/>
    </location>
</feature>
<feature type="transmembrane region" description="Helical" evidence="1">
    <location>
        <begin position="123"/>
        <end position="142"/>
    </location>
</feature>
<dbReference type="EMBL" id="JAAOIW010000004">
    <property type="protein sequence ID" value="NHN30443.1"/>
    <property type="molecule type" value="Genomic_DNA"/>
</dbReference>
<keyword evidence="1" id="KW-0472">Membrane</keyword>
<keyword evidence="3" id="KW-1185">Reference proteome</keyword>
<evidence type="ECO:0000313" key="3">
    <source>
        <dbReference type="Proteomes" id="UP001165962"/>
    </source>
</evidence>
<evidence type="ECO:0000256" key="1">
    <source>
        <dbReference type="SAM" id="Phobius"/>
    </source>
</evidence>
<comment type="caution">
    <text evidence="2">The sequence shown here is derived from an EMBL/GenBank/DDBJ whole genome shotgun (WGS) entry which is preliminary data.</text>
</comment>
<keyword evidence="1" id="KW-0812">Transmembrane</keyword>
<dbReference type="Proteomes" id="UP001165962">
    <property type="component" value="Unassembled WGS sequence"/>
</dbReference>
<keyword evidence="1" id="KW-1133">Transmembrane helix</keyword>
<evidence type="ECO:0000313" key="2">
    <source>
        <dbReference type="EMBL" id="NHN30443.1"/>
    </source>
</evidence>
<sequence>MDYVRDYAMYAAIFGIFSFSWFGWAQENPRKSWRMYIGIASGVALLVGLIGIYLSVTHWNDNTALSDPRVFKQYLLFVYIEFFLAAVGAFLLIKFKYQNYVAPWIAFIVGLHFFWLAPIFKDSSLYILGILLVVISIASLFISKKLNTANSAITGIGTGTALFCFAILGLIRFLNS</sequence>
<feature type="transmembrane region" description="Helical" evidence="1">
    <location>
        <begin position="154"/>
        <end position="174"/>
    </location>
</feature>
<protein>
    <submittedName>
        <fullName evidence="2">Uncharacterized protein</fullName>
    </submittedName>
</protein>
<accession>A0ABX0J375</accession>
<gene>
    <name evidence="2" type="ORF">G9U52_11420</name>
</gene>
<name>A0ABX0J375_9BACL</name>
<organism evidence="2 3">
    <name type="scientific">Paenibacillus agricola</name>
    <dbReference type="NCBI Taxonomy" id="2716264"/>
    <lineage>
        <taxon>Bacteria</taxon>
        <taxon>Bacillati</taxon>
        <taxon>Bacillota</taxon>
        <taxon>Bacilli</taxon>
        <taxon>Bacillales</taxon>
        <taxon>Paenibacillaceae</taxon>
        <taxon>Paenibacillus</taxon>
    </lineage>
</organism>
<feature type="transmembrane region" description="Helical" evidence="1">
    <location>
        <begin position="100"/>
        <end position="117"/>
    </location>
</feature>
<feature type="transmembrane region" description="Helical" evidence="1">
    <location>
        <begin position="74"/>
        <end position="93"/>
    </location>
</feature>
<feature type="transmembrane region" description="Helical" evidence="1">
    <location>
        <begin position="36"/>
        <end position="54"/>
    </location>
</feature>